<dbReference type="InterPro" id="IPR014748">
    <property type="entry name" value="Enoyl-CoA_hydra_C"/>
</dbReference>
<evidence type="ECO:0000256" key="1">
    <source>
        <dbReference type="ARBA" id="ARBA00005254"/>
    </source>
</evidence>
<dbReference type="PANTHER" id="PTHR42964:SF1">
    <property type="entry name" value="POLYKETIDE BIOSYNTHESIS ENOYL-COA HYDRATASE PKSH-RELATED"/>
    <property type="match status" value="1"/>
</dbReference>
<dbReference type="InterPro" id="IPR018376">
    <property type="entry name" value="Enoyl-CoA_hyd/isom_CS"/>
</dbReference>
<comment type="similarity">
    <text evidence="1 2">Belongs to the enoyl-CoA hydratase/isomerase family.</text>
</comment>
<keyword evidence="4" id="KW-1185">Reference proteome</keyword>
<organism evidence="3 4">
    <name type="scientific">Endozoicomonas numazuensis</name>
    <dbReference type="NCBI Taxonomy" id="1137799"/>
    <lineage>
        <taxon>Bacteria</taxon>
        <taxon>Pseudomonadati</taxon>
        <taxon>Pseudomonadota</taxon>
        <taxon>Gammaproteobacteria</taxon>
        <taxon>Oceanospirillales</taxon>
        <taxon>Endozoicomonadaceae</taxon>
        <taxon>Endozoicomonas</taxon>
    </lineage>
</organism>
<sequence>MSNPLIIETASNGVASITMNRPEVGNAFNAELISELIDALKQLSGEETRLLQLRGSGKHFSAGGDLNWMKNSIHLSEQENYDDARTLSELLYTLNHFPAPTMAVVQGAAFGGAIGLISACDIAVGAENTRFSLSEVKIGLIPAVISAYVGQAIGTRQARRYFLTAEVFSGEKALELELLHELVPLSELNAKADELTQQILGNGPSATRLAKSMLHKVHNRPIDDEFVEMACREIARVRVSPEGQEGLASFLEKRHPSWRQP</sequence>
<comment type="caution">
    <text evidence="3">The sequence shown here is derived from an EMBL/GenBank/DDBJ whole genome shotgun (WGS) entry which is preliminary data.</text>
</comment>
<proteinExistence type="inferred from homology"/>
<dbReference type="SUPFAM" id="SSF52096">
    <property type="entry name" value="ClpP/crotonase"/>
    <property type="match status" value="1"/>
</dbReference>
<dbReference type="RefSeq" id="WP_034833536.1">
    <property type="nucleotide sequence ID" value="NZ_JOKH01000001.1"/>
</dbReference>
<dbReference type="OrthoDB" id="9807606at2"/>
<dbReference type="InterPro" id="IPR051683">
    <property type="entry name" value="Enoyl-CoA_Hydratase/Isomerase"/>
</dbReference>
<dbReference type="CDD" id="cd06558">
    <property type="entry name" value="crotonase-like"/>
    <property type="match status" value="1"/>
</dbReference>
<evidence type="ECO:0000256" key="2">
    <source>
        <dbReference type="RuleBase" id="RU003707"/>
    </source>
</evidence>
<dbReference type="PANTHER" id="PTHR42964">
    <property type="entry name" value="ENOYL-COA HYDRATASE"/>
    <property type="match status" value="1"/>
</dbReference>
<reference evidence="3 4" key="1">
    <citation type="submission" date="2014-06" db="EMBL/GenBank/DDBJ databases">
        <title>Whole Genome Sequences of Three Symbiotic Endozoicomonas Bacteria.</title>
        <authorList>
            <person name="Neave M.J."/>
            <person name="Apprill A."/>
            <person name="Voolstra C.R."/>
        </authorList>
    </citation>
    <scope>NUCLEOTIDE SEQUENCE [LARGE SCALE GENOMIC DNA]</scope>
    <source>
        <strain evidence="3 4">DSM 25634</strain>
    </source>
</reference>
<accession>A0A081NMD9</accession>
<dbReference type="STRING" id="1137799.GZ78_06860"/>
<dbReference type="PROSITE" id="PS00166">
    <property type="entry name" value="ENOYL_COA_HYDRATASE"/>
    <property type="match status" value="1"/>
</dbReference>
<dbReference type="AlphaFoldDB" id="A0A081NMD9"/>
<dbReference type="EMBL" id="JOKH01000001">
    <property type="protein sequence ID" value="KEQ19612.1"/>
    <property type="molecule type" value="Genomic_DNA"/>
</dbReference>
<gene>
    <name evidence="3" type="ORF">GZ78_06860</name>
</gene>
<dbReference type="Gene3D" id="3.90.226.10">
    <property type="entry name" value="2-enoyl-CoA Hydratase, Chain A, domain 1"/>
    <property type="match status" value="1"/>
</dbReference>
<protein>
    <submittedName>
        <fullName evidence="3">Gamma-carboxygeranoyl-CoA hydratase</fullName>
    </submittedName>
</protein>
<dbReference type="InterPro" id="IPR001753">
    <property type="entry name" value="Enoyl-CoA_hydra/iso"/>
</dbReference>
<name>A0A081NMD9_9GAMM</name>
<dbReference type="Pfam" id="PF00378">
    <property type="entry name" value="ECH_1"/>
    <property type="match status" value="1"/>
</dbReference>
<evidence type="ECO:0000313" key="4">
    <source>
        <dbReference type="Proteomes" id="UP000028073"/>
    </source>
</evidence>
<dbReference type="GO" id="GO:0003824">
    <property type="term" value="F:catalytic activity"/>
    <property type="evidence" value="ECO:0007669"/>
    <property type="project" value="InterPro"/>
</dbReference>
<dbReference type="GO" id="GO:0008300">
    <property type="term" value="P:isoprenoid catabolic process"/>
    <property type="evidence" value="ECO:0007669"/>
    <property type="project" value="TreeGrafter"/>
</dbReference>
<dbReference type="Gene3D" id="1.10.12.10">
    <property type="entry name" value="Lyase 2-enoyl-coa Hydratase, Chain A, domain 2"/>
    <property type="match status" value="1"/>
</dbReference>
<dbReference type="InterPro" id="IPR029045">
    <property type="entry name" value="ClpP/crotonase-like_dom_sf"/>
</dbReference>
<evidence type="ECO:0000313" key="3">
    <source>
        <dbReference type="EMBL" id="KEQ19612.1"/>
    </source>
</evidence>
<dbReference type="Proteomes" id="UP000028073">
    <property type="component" value="Unassembled WGS sequence"/>
</dbReference>
<dbReference type="eggNOG" id="COG1024">
    <property type="taxonomic scope" value="Bacteria"/>
</dbReference>